<evidence type="ECO:0000313" key="4">
    <source>
        <dbReference type="EMBL" id="BAU17353.1"/>
    </source>
</evidence>
<evidence type="ECO:0000313" key="2">
    <source>
        <dbReference type="EMBL" id="ATV31457.1"/>
    </source>
</evidence>
<dbReference type="EMBL" id="CP024696">
    <property type="protein sequence ID" value="ATV53559.1"/>
    <property type="molecule type" value="Genomic_DNA"/>
</dbReference>
<reference evidence="5 8" key="2">
    <citation type="submission" date="2017-11" db="EMBL/GenBank/DDBJ databases">
        <title>Genome sequencing of Prevotella intermedia KCOM 1779.</title>
        <authorList>
            <person name="Kook J.-K."/>
            <person name="Park S.-N."/>
            <person name="Lim Y.K."/>
        </authorList>
    </citation>
    <scope>NUCLEOTIDE SEQUENCE [LARGE SCALE GENOMIC DNA]</scope>
    <source>
        <strain evidence="5 8">KCOM 1779</strain>
    </source>
</reference>
<dbReference type="EMBL" id="AP014597">
    <property type="protein sequence ID" value="BAU17353.1"/>
    <property type="molecule type" value="Genomic_DNA"/>
</dbReference>
<keyword evidence="1" id="KW-0812">Transmembrane</keyword>
<dbReference type="GeneID" id="34515870"/>
<evidence type="ECO:0000313" key="3">
    <source>
        <dbReference type="EMBL" id="ATV53559.1"/>
    </source>
</evidence>
<name>A0A0S3UIL7_PREIN</name>
<dbReference type="Proteomes" id="UP000230742">
    <property type="component" value="Chromosome 1"/>
</dbReference>
<organism evidence="4 7">
    <name type="scientific">Prevotella intermedia</name>
    <dbReference type="NCBI Taxonomy" id="28131"/>
    <lineage>
        <taxon>Bacteria</taxon>
        <taxon>Pseudomonadati</taxon>
        <taxon>Bacteroidota</taxon>
        <taxon>Bacteroidia</taxon>
        <taxon>Bacteroidales</taxon>
        <taxon>Prevotellaceae</taxon>
        <taxon>Prevotella</taxon>
    </lineage>
</organism>
<dbReference type="AlphaFoldDB" id="A0A0S3UIL7"/>
<proteinExistence type="predicted"/>
<accession>A0A0S3UIL7</accession>
<evidence type="ECO:0000313" key="8">
    <source>
        <dbReference type="Proteomes" id="UP000228641"/>
    </source>
</evidence>
<dbReference type="Proteomes" id="UP000228641">
    <property type="component" value="Unassembled WGS sequence"/>
</dbReference>
<evidence type="ECO:0000313" key="7">
    <source>
        <dbReference type="Proteomes" id="UP000217431"/>
    </source>
</evidence>
<reference evidence="6 11" key="5">
    <citation type="submission" date="2018-08" db="EMBL/GenBank/DDBJ databases">
        <title>Comparative analysis of Prevotella intermedia strains.</title>
        <authorList>
            <person name="Moon J.-H."/>
            <person name="Lee J.-H."/>
        </authorList>
    </citation>
    <scope>NUCLEOTIDE SEQUENCE [LARGE SCALE GENOMIC DNA]</scope>
    <source>
        <strain evidence="6 11">ATCC 15033</strain>
    </source>
</reference>
<dbReference type="STRING" id="28131.BWX40_04300"/>
<dbReference type="Proteomes" id="UP000229323">
    <property type="component" value="Chromosome"/>
</dbReference>
<reference evidence="3 9" key="4">
    <citation type="submission" date="2017-11" db="EMBL/GenBank/DDBJ databases">
        <title>Genome sequencing of Prevotella intermedia KCOM 2033.</title>
        <authorList>
            <person name="Kook J.-K."/>
            <person name="Park S.-N."/>
            <person name="Lim Y.K."/>
        </authorList>
    </citation>
    <scope>NUCLEOTIDE SEQUENCE [LARGE SCALE GENOMIC DNA]</scope>
    <source>
        <strain evidence="3 9">KCOM 2033</strain>
    </source>
</reference>
<dbReference type="Proteomes" id="UP000283868">
    <property type="component" value="Unassembled WGS sequence"/>
</dbReference>
<dbReference type="EMBL" id="QXEN01000009">
    <property type="protein sequence ID" value="RRF87237.1"/>
    <property type="molecule type" value="Genomic_DNA"/>
</dbReference>
<dbReference type="EMBL" id="CP024727">
    <property type="protein sequence ID" value="ATV31457.1"/>
    <property type="molecule type" value="Genomic_DNA"/>
</dbReference>
<gene>
    <name evidence="2" type="ORF">CTM46_08435</name>
    <name evidence="3" type="ORF">CTM50_11315</name>
    <name evidence="5" type="ORF">CUB97_02755</name>
    <name evidence="6" type="ORF">D2S45_06980</name>
    <name evidence="4" type="ORF">PIOMA14_I_0845</name>
</gene>
<evidence type="ECO:0000313" key="10">
    <source>
        <dbReference type="Proteomes" id="UP000230742"/>
    </source>
</evidence>
<keyword evidence="11" id="KW-1185">Reference proteome</keyword>
<dbReference type="Proteomes" id="UP000217431">
    <property type="component" value="Chromosome I"/>
</dbReference>
<feature type="transmembrane region" description="Helical" evidence="1">
    <location>
        <begin position="6"/>
        <end position="23"/>
    </location>
</feature>
<sequence length="63" mass="7007">MVQYIIVGIVLALAVAYVVRMLIRTIKVSRNACGGCKGCAIREQMMRKNNIRTQGKVNSYCNS</sequence>
<keyword evidence="1" id="KW-0472">Membrane</keyword>
<dbReference type="Pfam" id="PF12669">
    <property type="entry name" value="FeoB_associated"/>
    <property type="match status" value="1"/>
</dbReference>
<protein>
    <submittedName>
        <fullName evidence="2">FeoB-associated Cys-rich membrane protein</fullName>
    </submittedName>
</protein>
<dbReference type="RefSeq" id="WP_076123315.1">
    <property type="nucleotide sequence ID" value="NZ_AP014597.1"/>
</dbReference>
<keyword evidence="1" id="KW-1133">Transmembrane helix</keyword>
<dbReference type="EMBL" id="PGGD01000001">
    <property type="protein sequence ID" value="PJF00278.1"/>
    <property type="molecule type" value="Genomic_DNA"/>
</dbReference>
<reference evidence="2 10" key="3">
    <citation type="submission" date="2017-11" db="EMBL/GenBank/DDBJ databases">
        <title>Genome sequencing of Prevotella intermedia KCOM 1949.</title>
        <authorList>
            <person name="Kook J.-K."/>
            <person name="Park S.-N."/>
            <person name="Lim Y.K."/>
        </authorList>
    </citation>
    <scope>NUCLEOTIDE SEQUENCE [LARGE SCALE GENOMIC DNA]</scope>
    <source>
        <strain evidence="2 10">KCOM 1949</strain>
    </source>
</reference>
<evidence type="ECO:0000313" key="5">
    <source>
        <dbReference type="EMBL" id="PJF00278.1"/>
    </source>
</evidence>
<evidence type="ECO:0000313" key="11">
    <source>
        <dbReference type="Proteomes" id="UP000283868"/>
    </source>
</evidence>
<evidence type="ECO:0000256" key="1">
    <source>
        <dbReference type="SAM" id="Phobius"/>
    </source>
</evidence>
<evidence type="ECO:0000313" key="6">
    <source>
        <dbReference type="EMBL" id="RRF87237.1"/>
    </source>
</evidence>
<reference evidence="4 7" key="1">
    <citation type="journal article" date="2016" name="DNA Res.">
        <title>The complete genome sequencing of Prevotella intermedia strain OMA14 and a subsequent fine-scale, intra-species genomic comparison reveal an unusual amplification of conjugative and mobile transposons and identify a novel Prevotella-lineage-specific repeat.</title>
        <authorList>
            <person name="Naito M."/>
            <person name="Ogura Y."/>
            <person name="Itoh T."/>
            <person name="Shoji M."/>
            <person name="Okamoto M."/>
            <person name="Hayashi T."/>
            <person name="Nakayama K."/>
        </authorList>
    </citation>
    <scope>NUCLEOTIDE SEQUENCE [LARGE SCALE GENOMIC DNA]</scope>
    <source>
        <strain evidence="4 7">OMA14</strain>
    </source>
</reference>
<evidence type="ECO:0000313" key="9">
    <source>
        <dbReference type="Proteomes" id="UP000229323"/>
    </source>
</evidence>